<reference evidence="3 4" key="1">
    <citation type="submission" date="2019-03" db="EMBL/GenBank/DDBJ databases">
        <title>Bradyrhizobium diversity isolated from nodules of Chamaecrista fasciculata.</title>
        <authorList>
            <person name="Klepa M.S."/>
            <person name="Urquiaga M.O."/>
            <person name="Hungria M."/>
            <person name="Delamuta J.R."/>
        </authorList>
    </citation>
    <scope>NUCLEOTIDE SEQUENCE [LARGE SCALE GENOMIC DNA]</scope>
    <source>
        <strain evidence="3 4">CNPSo 3448</strain>
    </source>
</reference>
<dbReference type="Proteomes" id="UP000297966">
    <property type="component" value="Unassembled WGS sequence"/>
</dbReference>
<sequence>MLAVDTSAANAATSSRIRAFMTLLSEGLSLSATRTPHDGGRRSCSACERRMTGHSSLIHCFLKPIPGGYPRGPSLTAPLPERGQPRLDRQGAGASQITQPALSKGIRRLERALEVELFKRTVLGTQPTAFGRFPADWRIVGRHTDRLSIGGPRQEAHQPDGYPKARAKLLTLITRLILRPQPSIGLVSYRHGWVGGSNARQRADPSPR</sequence>
<gene>
    <name evidence="3" type="ORF">E4K65_04010</name>
</gene>
<dbReference type="OrthoDB" id="7809623at2"/>
<dbReference type="GO" id="GO:0003700">
    <property type="term" value="F:DNA-binding transcription factor activity"/>
    <property type="evidence" value="ECO:0007669"/>
    <property type="project" value="InterPro"/>
</dbReference>
<name>A0A4Y9M7P2_9BRAD</name>
<dbReference type="InterPro" id="IPR036388">
    <property type="entry name" value="WH-like_DNA-bd_sf"/>
</dbReference>
<protein>
    <submittedName>
        <fullName evidence="3">LysR family transcriptional regulator</fullName>
    </submittedName>
</protein>
<evidence type="ECO:0000313" key="4">
    <source>
        <dbReference type="Proteomes" id="UP000297966"/>
    </source>
</evidence>
<dbReference type="InterPro" id="IPR036390">
    <property type="entry name" value="WH_DNA-bd_sf"/>
</dbReference>
<evidence type="ECO:0000313" key="3">
    <source>
        <dbReference type="EMBL" id="TFV51246.1"/>
    </source>
</evidence>
<feature type="region of interest" description="Disordered" evidence="1">
    <location>
        <begin position="71"/>
        <end position="100"/>
    </location>
</feature>
<evidence type="ECO:0000256" key="1">
    <source>
        <dbReference type="SAM" id="MobiDB-lite"/>
    </source>
</evidence>
<feature type="domain" description="HTH lysR-type" evidence="2">
    <location>
        <begin position="97"/>
        <end position="128"/>
    </location>
</feature>
<comment type="caution">
    <text evidence="3">The sequence shown here is derived from an EMBL/GenBank/DDBJ whole genome shotgun (WGS) entry which is preliminary data.</text>
</comment>
<dbReference type="Pfam" id="PF00126">
    <property type="entry name" value="HTH_1"/>
    <property type="match status" value="1"/>
</dbReference>
<organism evidence="3 4">
    <name type="scientific">Bradyrhizobium niftali</name>
    <dbReference type="NCBI Taxonomy" id="2560055"/>
    <lineage>
        <taxon>Bacteria</taxon>
        <taxon>Pseudomonadati</taxon>
        <taxon>Pseudomonadota</taxon>
        <taxon>Alphaproteobacteria</taxon>
        <taxon>Hyphomicrobiales</taxon>
        <taxon>Nitrobacteraceae</taxon>
        <taxon>Bradyrhizobium</taxon>
    </lineage>
</organism>
<proteinExistence type="predicted"/>
<dbReference type="SUPFAM" id="SSF46785">
    <property type="entry name" value="Winged helix' DNA-binding domain"/>
    <property type="match status" value="1"/>
</dbReference>
<dbReference type="PROSITE" id="PS50931">
    <property type="entry name" value="HTH_LYSR"/>
    <property type="match status" value="1"/>
</dbReference>
<dbReference type="Gene3D" id="1.10.10.10">
    <property type="entry name" value="Winged helix-like DNA-binding domain superfamily/Winged helix DNA-binding domain"/>
    <property type="match status" value="1"/>
</dbReference>
<keyword evidence="4" id="KW-1185">Reference proteome</keyword>
<accession>A0A4Y9M7P2</accession>
<dbReference type="InterPro" id="IPR000847">
    <property type="entry name" value="LysR_HTH_N"/>
</dbReference>
<dbReference type="AlphaFoldDB" id="A0A4Y9M7P2"/>
<evidence type="ECO:0000259" key="2">
    <source>
        <dbReference type="PROSITE" id="PS50931"/>
    </source>
</evidence>
<dbReference type="EMBL" id="SPQT01000001">
    <property type="protein sequence ID" value="TFV51246.1"/>
    <property type="molecule type" value="Genomic_DNA"/>
</dbReference>